<name>A0A9Q7SGH1_9MYCO</name>
<gene>
    <name evidence="1" type="ORF">SAMEA2275694_03620</name>
</gene>
<accession>A0A9Q7SGH1</accession>
<comment type="caution">
    <text evidence="1">The sequence shown here is derived from an EMBL/GenBank/DDBJ whole genome shotgun (WGS) entry which is preliminary data.</text>
</comment>
<dbReference type="AlphaFoldDB" id="A0A9Q7SGH1"/>
<protein>
    <submittedName>
        <fullName evidence="1">Uncharacterized protein</fullName>
    </submittedName>
</protein>
<evidence type="ECO:0000313" key="1">
    <source>
        <dbReference type="EMBL" id="SHX74315.1"/>
    </source>
</evidence>
<sequence>MRGLCPHRIEHTHFVQHFDGRTPEIDGLTATSYGRGTFDDRDGVSFLHKPVRQRRARDTATADEDLA</sequence>
<dbReference type="Proteomes" id="UP000185183">
    <property type="component" value="Unassembled WGS sequence"/>
</dbReference>
<organism evidence="1 2">
    <name type="scientific">Mycobacteroides abscessus subsp. bolletii</name>
    <dbReference type="NCBI Taxonomy" id="319705"/>
    <lineage>
        <taxon>Bacteria</taxon>
        <taxon>Bacillati</taxon>
        <taxon>Actinomycetota</taxon>
        <taxon>Actinomycetes</taxon>
        <taxon>Mycobacteriales</taxon>
        <taxon>Mycobacteriaceae</taxon>
        <taxon>Mycobacteroides</taxon>
        <taxon>Mycobacteroides abscessus</taxon>
    </lineage>
</organism>
<dbReference type="EMBL" id="FSFA01000005">
    <property type="protein sequence ID" value="SHX74315.1"/>
    <property type="molecule type" value="Genomic_DNA"/>
</dbReference>
<proteinExistence type="predicted"/>
<evidence type="ECO:0000313" key="2">
    <source>
        <dbReference type="Proteomes" id="UP000185183"/>
    </source>
</evidence>
<reference evidence="1 2" key="1">
    <citation type="submission" date="2016-11" db="EMBL/GenBank/DDBJ databases">
        <authorList>
            <consortium name="Pathogen Informatics"/>
        </authorList>
    </citation>
    <scope>NUCLEOTIDE SEQUENCE [LARGE SCALE GENOMIC DNA]</scope>
    <source>
        <strain evidence="1 2">968</strain>
    </source>
</reference>